<dbReference type="GO" id="GO:0004803">
    <property type="term" value="F:transposase activity"/>
    <property type="evidence" value="ECO:0007669"/>
    <property type="project" value="InterPro"/>
</dbReference>
<evidence type="ECO:0000259" key="1">
    <source>
        <dbReference type="SMART" id="SM01321"/>
    </source>
</evidence>
<dbReference type="PANTHER" id="PTHR33360">
    <property type="entry name" value="TRANSPOSASE FOR INSERTION SEQUENCE ELEMENT IS200"/>
    <property type="match status" value="1"/>
</dbReference>
<dbReference type="NCBIfam" id="NF033573">
    <property type="entry name" value="transpos_IS200"/>
    <property type="match status" value="1"/>
</dbReference>
<reference evidence="2" key="1">
    <citation type="journal article" date="2014" name="Front. Microbiol.">
        <title>High frequency of phylogenetically diverse reductive dehalogenase-homologous genes in deep subseafloor sedimentary metagenomes.</title>
        <authorList>
            <person name="Kawai M."/>
            <person name="Futagami T."/>
            <person name="Toyoda A."/>
            <person name="Takaki Y."/>
            <person name="Nishi S."/>
            <person name="Hori S."/>
            <person name="Arai W."/>
            <person name="Tsubouchi T."/>
            <person name="Morono Y."/>
            <person name="Uchiyama I."/>
            <person name="Ito T."/>
            <person name="Fujiyama A."/>
            <person name="Inagaki F."/>
            <person name="Takami H."/>
        </authorList>
    </citation>
    <scope>NUCLEOTIDE SEQUENCE</scope>
    <source>
        <strain evidence="2">Expedition CK06-06</strain>
    </source>
</reference>
<dbReference type="PANTHER" id="PTHR33360:SF2">
    <property type="entry name" value="TRANSPOSASE FOR INSERTION SEQUENCE ELEMENT IS200"/>
    <property type="match status" value="1"/>
</dbReference>
<dbReference type="InterPro" id="IPR036515">
    <property type="entry name" value="Transposase_17_sf"/>
</dbReference>
<dbReference type="Gene3D" id="3.30.70.1290">
    <property type="entry name" value="Transposase IS200-like"/>
    <property type="match status" value="1"/>
</dbReference>
<feature type="domain" description="Transposase IS200-like" evidence="1">
    <location>
        <begin position="1"/>
        <end position="92"/>
    </location>
</feature>
<dbReference type="GO" id="GO:0003677">
    <property type="term" value="F:DNA binding"/>
    <property type="evidence" value="ECO:0007669"/>
    <property type="project" value="InterPro"/>
</dbReference>
<name>X1M435_9ZZZZ</name>
<sequence>MFEISQSSNFSIDIMEVDKDHIHLLLDIEPKISVSSIVNRLKVMSTNRLWKKYKDYLQTQFWKEKTFWSDGYFVCSTGNANMETIKKYIEIQG</sequence>
<dbReference type="InterPro" id="IPR002686">
    <property type="entry name" value="Transposase_17"/>
</dbReference>
<comment type="caution">
    <text evidence="2">The sequence shown here is derived from an EMBL/GenBank/DDBJ whole genome shotgun (WGS) entry which is preliminary data.</text>
</comment>
<dbReference type="SUPFAM" id="SSF143422">
    <property type="entry name" value="Transposase IS200-like"/>
    <property type="match status" value="1"/>
</dbReference>
<evidence type="ECO:0000313" key="2">
    <source>
        <dbReference type="EMBL" id="GAI01134.1"/>
    </source>
</evidence>
<gene>
    <name evidence="2" type="ORF">S06H3_02326</name>
</gene>
<protein>
    <recommendedName>
        <fullName evidence="1">Transposase IS200-like domain-containing protein</fullName>
    </recommendedName>
</protein>
<dbReference type="AlphaFoldDB" id="X1M435"/>
<dbReference type="Pfam" id="PF01797">
    <property type="entry name" value="Y1_Tnp"/>
    <property type="match status" value="1"/>
</dbReference>
<dbReference type="EMBL" id="BARV01000668">
    <property type="protein sequence ID" value="GAI01134.1"/>
    <property type="molecule type" value="Genomic_DNA"/>
</dbReference>
<accession>X1M435</accession>
<proteinExistence type="predicted"/>
<organism evidence="2">
    <name type="scientific">marine sediment metagenome</name>
    <dbReference type="NCBI Taxonomy" id="412755"/>
    <lineage>
        <taxon>unclassified sequences</taxon>
        <taxon>metagenomes</taxon>
        <taxon>ecological metagenomes</taxon>
    </lineage>
</organism>
<dbReference type="SMART" id="SM01321">
    <property type="entry name" value="Y1_Tnp"/>
    <property type="match status" value="1"/>
</dbReference>
<dbReference type="GO" id="GO:0006313">
    <property type="term" value="P:DNA transposition"/>
    <property type="evidence" value="ECO:0007669"/>
    <property type="project" value="InterPro"/>
</dbReference>